<protein>
    <submittedName>
        <fullName evidence="1">Uncharacterized protein</fullName>
    </submittedName>
</protein>
<dbReference type="EMBL" id="JADCNL010000012">
    <property type="protein sequence ID" value="KAG0457246.1"/>
    <property type="molecule type" value="Genomic_DNA"/>
</dbReference>
<reference evidence="1 2" key="1">
    <citation type="journal article" date="2020" name="Nat. Food">
        <title>A phased Vanilla planifolia genome enables genetic improvement of flavour and production.</title>
        <authorList>
            <person name="Hasing T."/>
            <person name="Tang H."/>
            <person name="Brym M."/>
            <person name="Khazi F."/>
            <person name="Huang T."/>
            <person name="Chambers A.H."/>
        </authorList>
    </citation>
    <scope>NUCLEOTIDE SEQUENCE [LARGE SCALE GENOMIC DNA]</scope>
    <source>
        <tissue evidence="1">Leaf</tissue>
    </source>
</reference>
<proteinExistence type="predicted"/>
<dbReference type="Proteomes" id="UP000636800">
    <property type="component" value="Chromosome 12"/>
</dbReference>
<accession>A0A835PRY1</accession>
<name>A0A835PRY1_VANPL</name>
<organism evidence="1 2">
    <name type="scientific">Vanilla planifolia</name>
    <name type="common">Vanilla</name>
    <dbReference type="NCBI Taxonomy" id="51239"/>
    <lineage>
        <taxon>Eukaryota</taxon>
        <taxon>Viridiplantae</taxon>
        <taxon>Streptophyta</taxon>
        <taxon>Embryophyta</taxon>
        <taxon>Tracheophyta</taxon>
        <taxon>Spermatophyta</taxon>
        <taxon>Magnoliopsida</taxon>
        <taxon>Liliopsida</taxon>
        <taxon>Asparagales</taxon>
        <taxon>Orchidaceae</taxon>
        <taxon>Vanilloideae</taxon>
        <taxon>Vanilleae</taxon>
        <taxon>Vanilla</taxon>
    </lineage>
</organism>
<evidence type="ECO:0000313" key="2">
    <source>
        <dbReference type="Proteomes" id="UP000636800"/>
    </source>
</evidence>
<dbReference type="AlphaFoldDB" id="A0A835PRY1"/>
<sequence length="110" mass="12523">MTEVFISQRLESGTNLVLCTTGMKLLENGVVIGGSKASNQYVPARVHNRRKDTYDQIRFEFYSRERSICPCCSGMAPRESSDWPDKNLCHLVFISDLKLTHEMAQRPLQA</sequence>
<comment type="caution">
    <text evidence="1">The sequence shown here is derived from an EMBL/GenBank/DDBJ whole genome shotgun (WGS) entry which is preliminary data.</text>
</comment>
<dbReference type="OrthoDB" id="691673at2759"/>
<keyword evidence="2" id="KW-1185">Reference proteome</keyword>
<evidence type="ECO:0000313" key="1">
    <source>
        <dbReference type="EMBL" id="KAG0457246.1"/>
    </source>
</evidence>
<gene>
    <name evidence="1" type="ORF">HPP92_022403</name>
</gene>